<evidence type="ECO:0000256" key="4">
    <source>
        <dbReference type="ARBA" id="ARBA00022840"/>
    </source>
</evidence>
<keyword evidence="2 7" id="KW-0812">Transmembrane</keyword>
<dbReference type="InterPro" id="IPR003439">
    <property type="entry name" value="ABC_transporter-like_ATP-bd"/>
</dbReference>
<organism evidence="10 11">
    <name type="scientific">Nocardioides flavus</name>
    <name type="common">ex Wang et al. 2016</name>
    <dbReference type="NCBI Taxonomy" id="2058780"/>
    <lineage>
        <taxon>Bacteria</taxon>
        <taxon>Bacillati</taxon>
        <taxon>Actinomycetota</taxon>
        <taxon>Actinomycetes</taxon>
        <taxon>Propionibacteriales</taxon>
        <taxon>Nocardioidaceae</taxon>
        <taxon>Nocardioides</taxon>
    </lineage>
</organism>
<evidence type="ECO:0000256" key="7">
    <source>
        <dbReference type="SAM" id="Phobius"/>
    </source>
</evidence>
<accession>A0ABQ3HKJ7</accession>
<keyword evidence="6 7" id="KW-0472">Membrane</keyword>
<comment type="caution">
    <text evidence="10">The sequence shown here is derived from an EMBL/GenBank/DDBJ whole genome shotgun (WGS) entry which is preliminary data.</text>
</comment>
<dbReference type="InterPro" id="IPR039421">
    <property type="entry name" value="Type_1_exporter"/>
</dbReference>
<dbReference type="PANTHER" id="PTHR24221">
    <property type="entry name" value="ATP-BINDING CASSETTE SUB-FAMILY B"/>
    <property type="match status" value="1"/>
</dbReference>
<keyword evidence="3" id="KW-0547">Nucleotide-binding</keyword>
<evidence type="ECO:0000256" key="5">
    <source>
        <dbReference type="ARBA" id="ARBA00022989"/>
    </source>
</evidence>
<evidence type="ECO:0000259" key="8">
    <source>
        <dbReference type="PROSITE" id="PS50893"/>
    </source>
</evidence>
<dbReference type="PROSITE" id="PS50929">
    <property type="entry name" value="ABC_TM1F"/>
    <property type="match status" value="1"/>
</dbReference>
<feature type="transmembrane region" description="Helical" evidence="7">
    <location>
        <begin position="58"/>
        <end position="80"/>
    </location>
</feature>
<evidence type="ECO:0000259" key="9">
    <source>
        <dbReference type="PROSITE" id="PS50929"/>
    </source>
</evidence>
<dbReference type="Pfam" id="PF00005">
    <property type="entry name" value="ABC_tran"/>
    <property type="match status" value="1"/>
</dbReference>
<feature type="transmembrane region" description="Helical" evidence="7">
    <location>
        <begin position="269"/>
        <end position="286"/>
    </location>
</feature>
<sequence length="573" mass="62308">MHGSRKWLALLVALAVLAGLLEASVLALIASMAVSLSEGDRSTTLRLGPVDAEMSQTATFTVAIALTLGRTLIQLALAYLPAQISAKVMADLRLQLFTAFTGTSWSTKARERDGAFQTLMTQNVTNVSQAVTGLGNGMTATIMFAMMVVVALMQNALTAGVLAAAALVLFVALRPLSRILRRHAKGLSREAVSFTETVQEIVLIAEETEVFGATRHYVSSFQQQVDRVRRPYARTRFLSAALPALYQSVALTMLVVALIAVSLSGATDLAALAAVILMLIRALTYAQQIQTAVTGIDERVPFIYQIADALERYRTHPQQEGAGELDAVRSLGLENVSFAYREDLPVLSGVSFSVARGEAVGIVGPSGAGKSTIVQLLLRLREPSSGAVRVNGQDVREIRRADWRQKVAYVPQSSQLIRGSVRDNIRFHREWLTDEQIEVAARRAHIDEDIVSWPEGYETIIGQRASAISGGQRQRVCLARALADAPQVLVLDEPTSALDVRSEEAVRESLHEIKTDTILVLIAHRLSTLSMCDRIVVMVDGRVSAAGSPDDLLSHSDFFREVNEITQRQRTPS</sequence>
<feature type="domain" description="ABC transporter" evidence="8">
    <location>
        <begin position="331"/>
        <end position="565"/>
    </location>
</feature>
<evidence type="ECO:0000256" key="6">
    <source>
        <dbReference type="ARBA" id="ARBA00023136"/>
    </source>
</evidence>
<feature type="transmembrane region" description="Helical" evidence="7">
    <location>
        <begin position="130"/>
        <end position="150"/>
    </location>
</feature>
<reference evidence="11" key="1">
    <citation type="journal article" date="2019" name="Int. J. Syst. Evol. Microbiol.">
        <title>The Global Catalogue of Microorganisms (GCM) 10K type strain sequencing project: providing services to taxonomists for standard genome sequencing and annotation.</title>
        <authorList>
            <consortium name="The Broad Institute Genomics Platform"/>
            <consortium name="The Broad Institute Genome Sequencing Center for Infectious Disease"/>
            <person name="Wu L."/>
            <person name="Ma J."/>
        </authorList>
    </citation>
    <scope>NUCLEOTIDE SEQUENCE [LARGE SCALE GENOMIC DNA]</scope>
    <source>
        <strain evidence="11">CGMCC 1.12791</strain>
    </source>
</reference>
<dbReference type="SUPFAM" id="SSF90123">
    <property type="entry name" value="ABC transporter transmembrane region"/>
    <property type="match status" value="1"/>
</dbReference>
<proteinExistence type="predicted"/>
<keyword evidence="5 7" id="KW-1133">Transmembrane helix</keyword>
<dbReference type="EMBL" id="BNAD01000008">
    <property type="protein sequence ID" value="GHE18203.1"/>
    <property type="molecule type" value="Genomic_DNA"/>
</dbReference>
<evidence type="ECO:0000256" key="2">
    <source>
        <dbReference type="ARBA" id="ARBA00022692"/>
    </source>
</evidence>
<dbReference type="Gene3D" id="3.40.50.300">
    <property type="entry name" value="P-loop containing nucleotide triphosphate hydrolases"/>
    <property type="match status" value="1"/>
</dbReference>
<protein>
    <submittedName>
        <fullName evidence="10">Multidrug ABC transporter permease</fullName>
    </submittedName>
</protein>
<evidence type="ECO:0000256" key="3">
    <source>
        <dbReference type="ARBA" id="ARBA00022741"/>
    </source>
</evidence>
<dbReference type="Proteomes" id="UP000597341">
    <property type="component" value="Unassembled WGS sequence"/>
</dbReference>
<keyword evidence="4" id="KW-0067">ATP-binding</keyword>
<dbReference type="InterPro" id="IPR011527">
    <property type="entry name" value="ABC1_TM_dom"/>
</dbReference>
<dbReference type="PANTHER" id="PTHR24221:SF654">
    <property type="entry name" value="ATP-BINDING CASSETTE SUB-FAMILY B MEMBER 6"/>
    <property type="match status" value="1"/>
</dbReference>
<name>A0ABQ3HKJ7_9ACTN</name>
<dbReference type="Gene3D" id="1.20.1560.10">
    <property type="entry name" value="ABC transporter type 1, transmembrane domain"/>
    <property type="match status" value="1"/>
</dbReference>
<feature type="domain" description="ABC transmembrane type-1" evidence="9">
    <location>
        <begin position="9"/>
        <end position="298"/>
    </location>
</feature>
<evidence type="ECO:0000313" key="11">
    <source>
        <dbReference type="Proteomes" id="UP000597341"/>
    </source>
</evidence>
<dbReference type="Pfam" id="PF00664">
    <property type="entry name" value="ABC_membrane"/>
    <property type="match status" value="1"/>
</dbReference>
<dbReference type="PROSITE" id="PS00211">
    <property type="entry name" value="ABC_TRANSPORTER_1"/>
    <property type="match status" value="1"/>
</dbReference>
<evidence type="ECO:0000256" key="1">
    <source>
        <dbReference type="ARBA" id="ARBA00004651"/>
    </source>
</evidence>
<dbReference type="SUPFAM" id="SSF52540">
    <property type="entry name" value="P-loop containing nucleoside triphosphate hydrolases"/>
    <property type="match status" value="1"/>
</dbReference>
<dbReference type="InterPro" id="IPR036640">
    <property type="entry name" value="ABC1_TM_sf"/>
</dbReference>
<dbReference type="InterPro" id="IPR003593">
    <property type="entry name" value="AAA+_ATPase"/>
</dbReference>
<comment type="subcellular location">
    <subcellularLocation>
        <location evidence="1">Cell membrane</location>
        <topology evidence="1">Multi-pass membrane protein</topology>
    </subcellularLocation>
</comment>
<dbReference type="InterPro" id="IPR027417">
    <property type="entry name" value="P-loop_NTPase"/>
</dbReference>
<gene>
    <name evidence="10" type="ORF">GCM10011376_28130</name>
</gene>
<dbReference type="SMART" id="SM00382">
    <property type="entry name" value="AAA"/>
    <property type="match status" value="1"/>
</dbReference>
<keyword evidence="11" id="KW-1185">Reference proteome</keyword>
<feature type="transmembrane region" description="Helical" evidence="7">
    <location>
        <begin position="156"/>
        <end position="173"/>
    </location>
</feature>
<feature type="transmembrane region" description="Helical" evidence="7">
    <location>
        <begin position="237"/>
        <end position="263"/>
    </location>
</feature>
<dbReference type="PROSITE" id="PS50893">
    <property type="entry name" value="ABC_TRANSPORTER_2"/>
    <property type="match status" value="1"/>
</dbReference>
<evidence type="ECO:0000313" key="10">
    <source>
        <dbReference type="EMBL" id="GHE18203.1"/>
    </source>
</evidence>
<dbReference type="InterPro" id="IPR017871">
    <property type="entry name" value="ABC_transporter-like_CS"/>
</dbReference>